<proteinExistence type="inferred from homology"/>
<dbReference type="GO" id="GO:0008270">
    <property type="term" value="F:zinc ion binding"/>
    <property type="evidence" value="ECO:0007669"/>
    <property type="project" value="InterPro"/>
</dbReference>
<keyword evidence="4" id="KW-1185">Reference proteome</keyword>
<dbReference type="GO" id="GO:0004519">
    <property type="term" value="F:endonuclease activity"/>
    <property type="evidence" value="ECO:0007669"/>
    <property type="project" value="InterPro"/>
</dbReference>
<dbReference type="InterPro" id="IPR043502">
    <property type="entry name" value="DNA/RNA_pol_sf"/>
</dbReference>
<dbReference type="NCBIfam" id="TIGR04416">
    <property type="entry name" value="group_II_RT_mat"/>
    <property type="match status" value="1"/>
</dbReference>
<evidence type="ECO:0000313" key="4">
    <source>
        <dbReference type="Proteomes" id="UP000011058"/>
    </source>
</evidence>
<dbReference type="Pfam" id="PF01844">
    <property type="entry name" value="HNH"/>
    <property type="match status" value="1"/>
</dbReference>
<dbReference type="InterPro" id="IPR013597">
    <property type="entry name" value="Mat_intron_G2"/>
</dbReference>
<dbReference type="InterPro" id="IPR000477">
    <property type="entry name" value="RT_dom"/>
</dbReference>
<dbReference type="eggNOG" id="COG3344">
    <property type="taxonomic scope" value="Bacteria"/>
</dbReference>
<dbReference type="AlphaFoldDB" id="I0K3R4"/>
<dbReference type="Pfam" id="PF13655">
    <property type="entry name" value="RVT_N"/>
    <property type="match status" value="1"/>
</dbReference>
<dbReference type="InterPro" id="IPR030931">
    <property type="entry name" value="Group_II_RT_mat"/>
</dbReference>
<dbReference type="EMBL" id="HE796683">
    <property type="protein sequence ID" value="CCG98767.1"/>
    <property type="molecule type" value="Genomic_DNA"/>
</dbReference>
<dbReference type="InterPro" id="IPR003615">
    <property type="entry name" value="HNH_nuc"/>
</dbReference>
<dbReference type="PANTHER" id="PTHR34047">
    <property type="entry name" value="NUCLEAR INTRON MATURASE 1, MITOCHONDRIAL-RELATED"/>
    <property type="match status" value="1"/>
</dbReference>
<dbReference type="Pfam" id="PF00078">
    <property type="entry name" value="RVT_1"/>
    <property type="match status" value="1"/>
</dbReference>
<keyword evidence="3" id="KW-0548">Nucleotidyltransferase</keyword>
<dbReference type="KEGG" id="fae:FAES_0756"/>
<dbReference type="SMART" id="SM00507">
    <property type="entry name" value="HNHc"/>
    <property type="match status" value="1"/>
</dbReference>
<dbReference type="InterPro" id="IPR002711">
    <property type="entry name" value="HNH"/>
</dbReference>
<evidence type="ECO:0000259" key="2">
    <source>
        <dbReference type="PROSITE" id="PS50878"/>
    </source>
</evidence>
<gene>
    <name evidence="3" type="ORF">FAES_0756</name>
</gene>
<sequence>MTEGPKGTTGAVSDEAESWFAIEWQQANQLVKRLQARIVKAIQAGRWGKVKALQRLLTRSFSAKALAVRRVTENQGKRTSGVDGQLWTNPPRKRQAIDELRSRGYRPQPLKRIYIPKRNGKQRPLSIPTMKDRAMQALHLMALQPVSETTADPCSFGFRPARQVADAVERCFGLLSRQDSPQWVLEADIEACFDRIDHDWLLQHIPMEKTILGQWLKAGYIEKGNWWPTTEGTPQGGIISPVLANMALDGLAKELAAHFAKSYKRPDRGFNPKVRLVRYADDFIITGISRQQLEEQVKPVVCNFLSKRGLRLSESKTRQTAITEGFDFLGFTFRKFNGKLLIKPAKKSLLAFVRSMRQLIKANKAASASELIAYLNPKIKGWAYFYRHVCSSKTFQWLDTQLFRCLWRWSIRRHPKKGKRWIRQKYFKRHGTRNWTFSGEVIKANGQPIESHLFYASDVKIRRHIRIKEDVNPFDVRWEEYFEHRLTERMKATFRGREQLSYLWREQAGRCPVCSEYITDQTGWHNHHIQPRVLGGADTSENRVLLHPDCHRKVHSLGLTVEKPRPTKAGR</sequence>
<protein>
    <submittedName>
        <fullName evidence="3">Reverse transcriptase</fullName>
        <ecNumber evidence="3">2.7.7.49</ecNumber>
    </submittedName>
</protein>
<dbReference type="GO" id="GO:0003676">
    <property type="term" value="F:nucleic acid binding"/>
    <property type="evidence" value="ECO:0007669"/>
    <property type="project" value="InterPro"/>
</dbReference>
<dbReference type="CDD" id="cd01651">
    <property type="entry name" value="RT_G2_intron"/>
    <property type="match status" value="1"/>
</dbReference>
<evidence type="ECO:0000313" key="3">
    <source>
        <dbReference type="EMBL" id="CCG98767.1"/>
    </source>
</evidence>
<dbReference type="PROSITE" id="PS50878">
    <property type="entry name" value="RT_POL"/>
    <property type="match status" value="1"/>
</dbReference>
<dbReference type="PANTHER" id="PTHR34047:SF8">
    <property type="entry name" value="PROTEIN YKFC"/>
    <property type="match status" value="1"/>
</dbReference>
<dbReference type="SUPFAM" id="SSF56672">
    <property type="entry name" value="DNA/RNA polymerases"/>
    <property type="match status" value="1"/>
</dbReference>
<keyword evidence="3" id="KW-0695">RNA-directed DNA polymerase</keyword>
<keyword evidence="3" id="KW-0808">Transferase</keyword>
<dbReference type="eggNOG" id="COG1403">
    <property type="taxonomic scope" value="Bacteria"/>
</dbReference>
<accession>I0K3R4</accession>
<dbReference type="PATRIC" id="fig|1166018.3.peg.767"/>
<dbReference type="CDD" id="cd00085">
    <property type="entry name" value="HNHc"/>
    <property type="match status" value="1"/>
</dbReference>
<feature type="domain" description="Reverse transcriptase" evidence="2">
    <location>
        <begin position="96"/>
        <end position="333"/>
    </location>
</feature>
<evidence type="ECO:0000256" key="1">
    <source>
        <dbReference type="ARBA" id="ARBA00034120"/>
    </source>
</evidence>
<dbReference type="InterPro" id="IPR051083">
    <property type="entry name" value="GrpII_Intron_Splice-Mob/Def"/>
</dbReference>
<dbReference type="Proteomes" id="UP000011058">
    <property type="component" value="Chromosome"/>
</dbReference>
<reference evidence="3 4" key="1">
    <citation type="journal article" date="2012" name="J. Bacteriol.">
        <title>Genome Sequence of Fibrella aestuarina BUZ 2T, a Filamentous Marine Bacterium.</title>
        <authorList>
            <person name="Filippini M."/>
            <person name="Qi W."/>
            <person name="Blom J."/>
            <person name="Goesmann A."/>
            <person name="Smits T.H."/>
            <person name="Bagheri H.C."/>
        </authorList>
    </citation>
    <scope>NUCLEOTIDE SEQUENCE [LARGE SCALE GENOMIC DNA]</scope>
    <source>
        <strain evidence="4">BUZ 2T</strain>
    </source>
</reference>
<name>I0K3R4_9BACT</name>
<dbReference type="GO" id="GO:0003964">
    <property type="term" value="F:RNA-directed DNA polymerase activity"/>
    <property type="evidence" value="ECO:0007669"/>
    <property type="project" value="UniProtKB-KW"/>
</dbReference>
<dbReference type="Gene3D" id="1.10.30.50">
    <property type="match status" value="1"/>
</dbReference>
<dbReference type="Pfam" id="PF08388">
    <property type="entry name" value="GIIM"/>
    <property type="match status" value="1"/>
</dbReference>
<organism evidence="3 4">
    <name type="scientific">Fibrella aestuarina BUZ 2</name>
    <dbReference type="NCBI Taxonomy" id="1166018"/>
    <lineage>
        <taxon>Bacteria</taxon>
        <taxon>Pseudomonadati</taxon>
        <taxon>Bacteroidota</taxon>
        <taxon>Cytophagia</taxon>
        <taxon>Cytophagales</taxon>
        <taxon>Spirosomataceae</taxon>
        <taxon>Fibrella</taxon>
    </lineage>
</organism>
<dbReference type="HOGENOM" id="CLU_013584_15_4_10"/>
<dbReference type="InterPro" id="IPR025960">
    <property type="entry name" value="RVT_N"/>
</dbReference>
<dbReference type="EC" id="2.7.7.49" evidence="3"/>
<dbReference type="STRING" id="1166018.FAES_0756"/>
<comment type="similarity">
    <text evidence="1">Belongs to the bacterial reverse transcriptase family.</text>
</comment>